<reference evidence="1 2" key="3">
    <citation type="submission" date="2008-05" db="EMBL/GenBank/DDBJ databases">
        <authorList>
            <person name="Fulton L."/>
            <person name="Clifton S."/>
            <person name="Fulton B."/>
            <person name="Xu J."/>
            <person name="Minx P."/>
            <person name="Pepin K.H."/>
            <person name="Johnson M."/>
            <person name="Thiruvilangam P."/>
            <person name="Bhonagiri V."/>
            <person name="Nash W.E."/>
            <person name="Mardis E.R."/>
            <person name="Wilson R.K."/>
        </authorList>
    </citation>
    <scope>NUCLEOTIDE SEQUENCE [LARGE SCALE GENOMIC DNA]</scope>
    <source>
        <strain evidence="1 2">ATCC 25827</strain>
    </source>
</reference>
<comment type="caution">
    <text evidence="1">The sequence shown here is derived from an EMBL/GenBank/DDBJ whole genome shotgun (WGS) entry which is preliminary data.</text>
</comment>
<dbReference type="Proteomes" id="UP000004506">
    <property type="component" value="Unassembled WGS sequence"/>
</dbReference>
<dbReference type="AlphaFoldDB" id="A0AA86YHV2"/>
<accession>A0AA86YHV2</accession>
<reference evidence="2" key="1">
    <citation type="submission" date="2008-04" db="EMBL/GenBank/DDBJ databases">
        <title>Draft genome sequence of Providencia stuartii (ATCC 25827).</title>
        <authorList>
            <person name="Sudarsanam P."/>
            <person name="Ley R."/>
            <person name="Guruge J."/>
            <person name="Turnbaugh P.J."/>
            <person name="Mahowald M."/>
            <person name="Liep D."/>
            <person name="Gordon J."/>
        </authorList>
    </citation>
    <scope>NUCLEOTIDE SEQUENCE [LARGE SCALE GENOMIC DNA]</scope>
    <source>
        <strain evidence="2">ATCC 25827</strain>
    </source>
</reference>
<dbReference type="EMBL" id="ABJD02000101">
    <property type="protein sequence ID" value="EDU58701.1"/>
    <property type="molecule type" value="Genomic_DNA"/>
</dbReference>
<gene>
    <name evidence="1" type="ORF">PROSTU_01878</name>
</gene>
<protein>
    <submittedName>
        <fullName evidence="1">Uncharacterized protein</fullName>
    </submittedName>
</protein>
<evidence type="ECO:0000313" key="1">
    <source>
        <dbReference type="EMBL" id="EDU58701.1"/>
    </source>
</evidence>
<reference evidence="2" key="2">
    <citation type="submission" date="2008-04" db="EMBL/GenBank/DDBJ databases">
        <title>Draft genome sequence of Providencia stuartii(ATCC 25827).</title>
        <authorList>
            <person name="Sudarsanam P."/>
            <person name="Ley R."/>
            <person name="Guruge J."/>
            <person name="Turnbaugh P.J."/>
            <person name="Mahowald M."/>
            <person name="Liep D."/>
            <person name="Gordon J."/>
        </authorList>
    </citation>
    <scope>NUCLEOTIDE SEQUENCE [LARGE SCALE GENOMIC DNA]</scope>
    <source>
        <strain evidence="2">ATCC 25827</strain>
    </source>
</reference>
<proteinExistence type="predicted"/>
<sequence>MNAILFQLNSQFVGDPVVDSLIELAYELSNPVAGWLIEENAQRDNDMNKTAPQKKVQVSECMDVFNRVKAFLIAAQYLNRDNSEKHIASQLIAQCETEVDDILEKE</sequence>
<organism evidence="1 2">
    <name type="scientific">Providencia stuartii ATCC 25827</name>
    <dbReference type="NCBI Taxonomy" id="471874"/>
    <lineage>
        <taxon>Bacteria</taxon>
        <taxon>Pseudomonadati</taxon>
        <taxon>Pseudomonadota</taxon>
        <taxon>Gammaproteobacteria</taxon>
        <taxon>Enterobacterales</taxon>
        <taxon>Morganellaceae</taxon>
        <taxon>Providencia</taxon>
    </lineage>
</organism>
<name>A0AA86YHV2_PROST</name>
<evidence type="ECO:0000313" key="2">
    <source>
        <dbReference type="Proteomes" id="UP000004506"/>
    </source>
</evidence>